<name>A0ABT5BID3_9BACT</name>
<dbReference type="EMBL" id="JAQNDN010000023">
    <property type="protein sequence ID" value="MDC0673924.1"/>
    <property type="molecule type" value="Genomic_DNA"/>
</dbReference>
<comment type="caution">
    <text evidence="2">The sequence shown here is derived from an EMBL/GenBank/DDBJ whole genome shotgun (WGS) entry which is preliminary data.</text>
</comment>
<feature type="transmembrane region" description="Helical" evidence="1">
    <location>
        <begin position="55"/>
        <end position="78"/>
    </location>
</feature>
<reference evidence="2 3" key="1">
    <citation type="submission" date="2022-11" db="EMBL/GenBank/DDBJ databases">
        <title>Minimal conservation of predation-associated metabolite biosynthetic gene clusters underscores biosynthetic potential of Myxococcota including descriptions for ten novel species: Archangium lansinium sp. nov., Myxococcus landrumus sp. nov., Nannocystis bai.</title>
        <authorList>
            <person name="Ahearne A."/>
            <person name="Stevens C."/>
            <person name="Dowd S."/>
        </authorList>
    </citation>
    <scope>NUCLEOTIDE SEQUENCE [LARGE SCALE GENOMIC DNA]</scope>
    <source>
        <strain evidence="2 3">NCELM</strain>
    </source>
</reference>
<proteinExistence type="predicted"/>
<dbReference type="RefSeq" id="WP_267689007.1">
    <property type="nucleotide sequence ID" value="NZ_JAQNDN010000023.1"/>
</dbReference>
<keyword evidence="1" id="KW-1133">Transmembrane helix</keyword>
<keyword evidence="3" id="KW-1185">Reference proteome</keyword>
<protein>
    <submittedName>
        <fullName evidence="2">Uncharacterized protein</fullName>
    </submittedName>
</protein>
<gene>
    <name evidence="2" type="ORF">POL58_39630</name>
</gene>
<keyword evidence="1" id="KW-0812">Transmembrane</keyword>
<evidence type="ECO:0000256" key="1">
    <source>
        <dbReference type="SAM" id="Phobius"/>
    </source>
</evidence>
<feature type="transmembrane region" description="Helical" evidence="1">
    <location>
        <begin position="90"/>
        <end position="112"/>
    </location>
</feature>
<dbReference type="Proteomes" id="UP001217838">
    <property type="component" value="Unassembled WGS sequence"/>
</dbReference>
<accession>A0ABT5BID3</accession>
<evidence type="ECO:0000313" key="2">
    <source>
        <dbReference type="EMBL" id="MDC0673924.1"/>
    </source>
</evidence>
<organism evidence="2 3">
    <name type="scientific">Nannocystis radixulma</name>
    <dbReference type="NCBI Taxonomy" id="2995305"/>
    <lineage>
        <taxon>Bacteria</taxon>
        <taxon>Pseudomonadati</taxon>
        <taxon>Myxococcota</taxon>
        <taxon>Polyangia</taxon>
        <taxon>Nannocystales</taxon>
        <taxon>Nannocystaceae</taxon>
        <taxon>Nannocystis</taxon>
    </lineage>
</organism>
<keyword evidence="1" id="KW-0472">Membrane</keyword>
<feature type="transmembrane region" description="Helical" evidence="1">
    <location>
        <begin position="6"/>
        <end position="24"/>
    </location>
</feature>
<sequence>MGPLLDYLPLAAAVGFVGVIGGLVRARVRPPAPAPDASESLVQLRPRRPVDAGGLLALAGLGFALALALVLFAPTAAVCLSSTTCPEGPALWVSAAGLGLLGLATAIAWPSLTRAP</sequence>
<evidence type="ECO:0000313" key="3">
    <source>
        <dbReference type="Proteomes" id="UP001217838"/>
    </source>
</evidence>